<dbReference type="Pfam" id="PF07715">
    <property type="entry name" value="Plug"/>
    <property type="match status" value="1"/>
</dbReference>
<evidence type="ECO:0000259" key="4">
    <source>
        <dbReference type="Pfam" id="PF07715"/>
    </source>
</evidence>
<gene>
    <name evidence="6" type="ORF">FHS94_003334</name>
</gene>
<evidence type="ECO:0000259" key="5">
    <source>
        <dbReference type="Pfam" id="PF14905"/>
    </source>
</evidence>
<keyword evidence="7" id="KW-1185">Reference proteome</keyword>
<protein>
    <submittedName>
        <fullName evidence="6">TonB-dependent receptor</fullName>
    </submittedName>
</protein>
<feature type="domain" description="TonB-dependent receptor plug" evidence="4">
    <location>
        <begin position="123"/>
        <end position="227"/>
    </location>
</feature>
<dbReference type="Gene3D" id="2.60.40.1120">
    <property type="entry name" value="Carboxypeptidase-like, regulatory domain"/>
    <property type="match status" value="1"/>
</dbReference>
<dbReference type="PANTHER" id="PTHR40980:SF4">
    <property type="entry name" value="TONB-DEPENDENT RECEPTOR-LIKE BETA-BARREL DOMAIN-CONTAINING PROTEIN"/>
    <property type="match status" value="1"/>
</dbReference>
<dbReference type="RefSeq" id="WP_246348671.1">
    <property type="nucleotide sequence ID" value="NZ_JACIJK010000011.1"/>
</dbReference>
<dbReference type="InterPro" id="IPR041700">
    <property type="entry name" value="OMP_b-brl_3"/>
</dbReference>
<dbReference type="InterPro" id="IPR013784">
    <property type="entry name" value="Carb-bd-like_fold"/>
</dbReference>
<dbReference type="Pfam" id="PF14905">
    <property type="entry name" value="OMP_b-brl_3"/>
    <property type="match status" value="1"/>
</dbReference>
<evidence type="ECO:0000256" key="3">
    <source>
        <dbReference type="ARBA" id="ARBA00023237"/>
    </source>
</evidence>
<dbReference type="InterPro" id="IPR037066">
    <property type="entry name" value="Plug_dom_sf"/>
</dbReference>
<dbReference type="GO" id="GO:0030246">
    <property type="term" value="F:carbohydrate binding"/>
    <property type="evidence" value="ECO:0007669"/>
    <property type="project" value="InterPro"/>
</dbReference>
<dbReference type="InterPro" id="IPR012910">
    <property type="entry name" value="Plug_dom"/>
</dbReference>
<dbReference type="GO" id="GO:0009279">
    <property type="term" value="C:cell outer membrane"/>
    <property type="evidence" value="ECO:0007669"/>
    <property type="project" value="UniProtKB-SubCell"/>
</dbReference>
<proteinExistence type="predicted"/>
<evidence type="ECO:0000256" key="1">
    <source>
        <dbReference type="ARBA" id="ARBA00004442"/>
    </source>
</evidence>
<reference evidence="6 7" key="1">
    <citation type="submission" date="2020-08" db="EMBL/GenBank/DDBJ databases">
        <title>Genomic Encyclopedia of Type Strains, Phase IV (KMG-IV): sequencing the most valuable type-strain genomes for metagenomic binning, comparative biology and taxonomic classification.</title>
        <authorList>
            <person name="Goeker M."/>
        </authorList>
    </citation>
    <scope>NUCLEOTIDE SEQUENCE [LARGE SCALE GENOMIC DNA]</scope>
    <source>
        <strain evidence="6 7">DSM 100044</strain>
    </source>
</reference>
<dbReference type="Gene3D" id="2.170.130.10">
    <property type="entry name" value="TonB-dependent receptor, plug domain"/>
    <property type="match status" value="1"/>
</dbReference>
<dbReference type="SUPFAM" id="SSF49452">
    <property type="entry name" value="Starch-binding domain-like"/>
    <property type="match status" value="1"/>
</dbReference>
<feature type="domain" description="Outer membrane protein beta-barrel" evidence="5">
    <location>
        <begin position="622"/>
        <end position="954"/>
    </location>
</feature>
<keyword evidence="3" id="KW-0998">Cell outer membrane</keyword>
<comment type="subcellular location">
    <subcellularLocation>
        <location evidence="1">Cell outer membrane</location>
    </subcellularLocation>
</comment>
<dbReference type="AlphaFoldDB" id="A0A7W9EXE9"/>
<organism evidence="6 7">
    <name type="scientific">Sphingomonas aerophila</name>
    <dbReference type="NCBI Taxonomy" id="1344948"/>
    <lineage>
        <taxon>Bacteria</taxon>
        <taxon>Pseudomonadati</taxon>
        <taxon>Pseudomonadota</taxon>
        <taxon>Alphaproteobacteria</taxon>
        <taxon>Sphingomonadales</taxon>
        <taxon>Sphingomonadaceae</taxon>
        <taxon>Sphingomonas</taxon>
    </lineage>
</organism>
<evidence type="ECO:0000313" key="7">
    <source>
        <dbReference type="Proteomes" id="UP000546200"/>
    </source>
</evidence>
<keyword evidence="2" id="KW-0472">Membrane</keyword>
<dbReference type="PANTHER" id="PTHR40980">
    <property type="entry name" value="PLUG DOMAIN-CONTAINING PROTEIN"/>
    <property type="match status" value="1"/>
</dbReference>
<sequence length="976" mass="107106">MPVDPSQMDGRGAVQGRILNTVSGDYLRNAEVSIAGTTMAVRSEGDGRFRLTGVPAGTAEIIVRYTGLRESRASVQVTAGNTVTQDFELASAVLATSEDEGQIVTVTARRGGQAAAIEERRASVNAKTVVSADNYGFQTMGDVGEFLKNMPGLSLDYTEVDATAVRIGGLDPKYSTFSVDGARLATATSNNNAGRQNSFEQMSITGVESIELNNTLTAAMDADSPGGNINLRSKYAFERRGRRVSLQLGGVGTSDSGFSRIYLPDDRKHTRIFPSAQLSYADVFFGGRLGVAVNASHYANYVQQDREQIDWSYLASGRIIPYQVMFRPGPKTTHRDAVNFAADYKITDDLALSLRSNYSFYDVEYYNQYTYLIFGTTTTSQTTAASTPTHIVVNPNGTNTRLSTQYSHRHAGTPAYLIAPKLEYRGDDWEATLRGSYSSSEFNFRDNSKGFFQRDDSWLTRIGFTLDRPSESSRAWTLTQTAGRPWGDPASYNRDDDIGNNVRTAESDASDKMYGVSADLKRRFSIDTAEVSVLAGAGVRKNDWRTNEGSYQQFQYVGSTGDLTQKAPQAVIPATENYKFGIIGFDAGNLNAQNWRADSNYGVYDIYAAHPEYFVPDTVGNLKRQLDNDKRIQEDVRSAYIEAQTRVGPAKFDIGLRYEATRTAAKVADIRPVKDVIAAGLSVSTVPGLLYQYNDGSYSTRRGGYDDWFLSGGVKYDITRKLVGQIAFSQSILRPDYANLGGVVSVNDDTLIVSVPNPQLKPEHSVKFYASLQYYLEPSGIIAMSGFKLDVKDMQVTGITVDATAVGYNPDDYAGYIFRSAQNAPGVSTNNGLTVEYDQQLTFLPGALKGFGLRASYTKVDPDGVRVNLPKDSANWGIRYSYGPADIQLTGNYQSTFRTSALSNTPTTANNGVLYHDARTLWNLSASYKLARNVDLVVAGRNIFNAPDIIYSNVKSRVQQYSIYGSLWNASIRAVF</sequence>
<dbReference type="SUPFAM" id="SSF56935">
    <property type="entry name" value="Porins"/>
    <property type="match status" value="1"/>
</dbReference>
<evidence type="ECO:0000256" key="2">
    <source>
        <dbReference type="ARBA" id="ARBA00023136"/>
    </source>
</evidence>
<dbReference type="Proteomes" id="UP000546200">
    <property type="component" value="Unassembled WGS sequence"/>
</dbReference>
<evidence type="ECO:0000313" key="6">
    <source>
        <dbReference type="EMBL" id="MBB5716468.1"/>
    </source>
</evidence>
<dbReference type="Pfam" id="PF13620">
    <property type="entry name" value="CarboxypepD_reg"/>
    <property type="match status" value="1"/>
</dbReference>
<comment type="caution">
    <text evidence="6">The sequence shown here is derived from an EMBL/GenBank/DDBJ whole genome shotgun (WGS) entry which is preliminary data.</text>
</comment>
<dbReference type="Gene3D" id="2.40.170.20">
    <property type="entry name" value="TonB-dependent receptor, beta-barrel domain"/>
    <property type="match status" value="1"/>
</dbReference>
<keyword evidence="6" id="KW-0675">Receptor</keyword>
<name>A0A7W9EXE9_9SPHN</name>
<dbReference type="EMBL" id="JACIJK010000011">
    <property type="protein sequence ID" value="MBB5716468.1"/>
    <property type="molecule type" value="Genomic_DNA"/>
</dbReference>
<dbReference type="InterPro" id="IPR036942">
    <property type="entry name" value="Beta-barrel_TonB_sf"/>
</dbReference>
<accession>A0A7W9EXE9</accession>